<dbReference type="Gene3D" id="1.10.599.10">
    <property type="entry name" value="Aldehyde Ferredoxin Oxidoreductase Protein, subunit A, domain 3"/>
    <property type="match status" value="1"/>
</dbReference>
<dbReference type="AlphaFoldDB" id="X1U2N7"/>
<sequence>LGCKREDDTLPKIVKVALERGGSAGRKLELEENLKKFYELRGWDWETGAPTKEKLEELGI</sequence>
<gene>
    <name evidence="2" type="ORF">S12H4_45774</name>
</gene>
<dbReference type="PANTHER" id="PTHR30038:SF0">
    <property type="entry name" value="TUNGSTEN-CONTAINING ALDEHYDE FERREDOXIN OXIDOREDUCTASE"/>
    <property type="match status" value="1"/>
</dbReference>
<dbReference type="Pfam" id="PF01314">
    <property type="entry name" value="AFOR_C"/>
    <property type="match status" value="1"/>
</dbReference>
<evidence type="ECO:0000313" key="2">
    <source>
        <dbReference type="EMBL" id="GAJ11833.1"/>
    </source>
</evidence>
<name>X1U2N7_9ZZZZ</name>
<dbReference type="InterPro" id="IPR036021">
    <property type="entry name" value="Tungsten_al_ferr_oxy-like_C"/>
</dbReference>
<feature type="non-terminal residue" evidence="2">
    <location>
        <position position="1"/>
    </location>
</feature>
<dbReference type="GO" id="GO:0051536">
    <property type="term" value="F:iron-sulfur cluster binding"/>
    <property type="evidence" value="ECO:0007669"/>
    <property type="project" value="InterPro"/>
</dbReference>
<reference evidence="2" key="1">
    <citation type="journal article" date="2014" name="Front. Microbiol.">
        <title>High frequency of phylogenetically diverse reductive dehalogenase-homologous genes in deep subseafloor sedimentary metagenomes.</title>
        <authorList>
            <person name="Kawai M."/>
            <person name="Futagami T."/>
            <person name="Toyoda A."/>
            <person name="Takaki Y."/>
            <person name="Nishi S."/>
            <person name="Hori S."/>
            <person name="Arai W."/>
            <person name="Tsubouchi T."/>
            <person name="Morono Y."/>
            <person name="Uchiyama I."/>
            <person name="Ito T."/>
            <person name="Fujiyama A."/>
            <person name="Inagaki F."/>
            <person name="Takami H."/>
        </authorList>
    </citation>
    <scope>NUCLEOTIDE SEQUENCE</scope>
    <source>
        <strain evidence="2">Expedition CK06-06</strain>
    </source>
</reference>
<dbReference type="InterPro" id="IPR051919">
    <property type="entry name" value="W-dependent_AOR"/>
</dbReference>
<dbReference type="InterPro" id="IPR001203">
    <property type="entry name" value="OxRdtase_Ald_Fedxn_C"/>
</dbReference>
<dbReference type="GO" id="GO:0009055">
    <property type="term" value="F:electron transfer activity"/>
    <property type="evidence" value="ECO:0007669"/>
    <property type="project" value="InterPro"/>
</dbReference>
<dbReference type="GO" id="GO:0016625">
    <property type="term" value="F:oxidoreductase activity, acting on the aldehyde or oxo group of donors, iron-sulfur protein as acceptor"/>
    <property type="evidence" value="ECO:0007669"/>
    <property type="project" value="InterPro"/>
</dbReference>
<proteinExistence type="predicted"/>
<comment type="caution">
    <text evidence="2">The sequence shown here is derived from an EMBL/GenBank/DDBJ whole genome shotgun (WGS) entry which is preliminary data.</text>
</comment>
<dbReference type="EMBL" id="BARW01028338">
    <property type="protein sequence ID" value="GAJ11833.1"/>
    <property type="molecule type" value="Genomic_DNA"/>
</dbReference>
<dbReference type="InterPro" id="IPR013985">
    <property type="entry name" value="Ald_Fedxn_OxRdtase_dom3"/>
</dbReference>
<evidence type="ECO:0000259" key="1">
    <source>
        <dbReference type="Pfam" id="PF01314"/>
    </source>
</evidence>
<feature type="domain" description="Aldehyde ferredoxin oxidoreductase C-terminal" evidence="1">
    <location>
        <begin position="2"/>
        <end position="60"/>
    </location>
</feature>
<organism evidence="2">
    <name type="scientific">marine sediment metagenome</name>
    <dbReference type="NCBI Taxonomy" id="412755"/>
    <lineage>
        <taxon>unclassified sequences</taxon>
        <taxon>metagenomes</taxon>
        <taxon>ecological metagenomes</taxon>
    </lineage>
</organism>
<dbReference type="PANTHER" id="PTHR30038">
    <property type="entry name" value="ALDEHYDE FERREDOXIN OXIDOREDUCTASE"/>
    <property type="match status" value="1"/>
</dbReference>
<protein>
    <recommendedName>
        <fullName evidence="1">Aldehyde ferredoxin oxidoreductase C-terminal domain-containing protein</fullName>
    </recommendedName>
</protein>
<dbReference type="SUPFAM" id="SSF48310">
    <property type="entry name" value="Aldehyde ferredoxin oxidoreductase, C-terminal domains"/>
    <property type="match status" value="1"/>
</dbReference>
<accession>X1U2N7</accession>